<dbReference type="SMART" id="SM00774">
    <property type="entry name" value="WRKY"/>
    <property type="match status" value="1"/>
</dbReference>
<feature type="region of interest" description="Disordered" evidence="6">
    <location>
        <begin position="158"/>
        <end position="265"/>
    </location>
</feature>
<dbReference type="GeneID" id="83210937"/>
<comment type="subcellular location">
    <subcellularLocation>
        <location evidence="1">Nucleus</location>
    </subcellularLocation>
</comment>
<name>A0AAD7V8J2_9FUNG</name>
<evidence type="ECO:0000256" key="3">
    <source>
        <dbReference type="ARBA" id="ARBA00023125"/>
    </source>
</evidence>
<keyword evidence="5" id="KW-0539">Nucleus</keyword>
<protein>
    <recommendedName>
        <fullName evidence="7">WRKY domain-containing protein</fullName>
    </recommendedName>
</protein>
<dbReference type="InterPro" id="IPR003657">
    <property type="entry name" value="WRKY_dom"/>
</dbReference>
<dbReference type="AlphaFoldDB" id="A0AAD7V8J2"/>
<dbReference type="GO" id="GO:0043565">
    <property type="term" value="F:sequence-specific DNA binding"/>
    <property type="evidence" value="ECO:0007669"/>
    <property type="project" value="InterPro"/>
</dbReference>
<evidence type="ECO:0000256" key="5">
    <source>
        <dbReference type="ARBA" id="ARBA00023242"/>
    </source>
</evidence>
<dbReference type="PROSITE" id="PS50811">
    <property type="entry name" value="WRKY"/>
    <property type="match status" value="1"/>
</dbReference>
<evidence type="ECO:0000256" key="2">
    <source>
        <dbReference type="ARBA" id="ARBA00023015"/>
    </source>
</evidence>
<dbReference type="RefSeq" id="XP_058345793.1">
    <property type="nucleotide sequence ID" value="XM_058483594.1"/>
</dbReference>
<dbReference type="EMBL" id="JARTCD010000011">
    <property type="protein sequence ID" value="KAJ8660880.1"/>
    <property type="molecule type" value="Genomic_DNA"/>
</dbReference>
<feature type="compositionally biased region" description="Basic and acidic residues" evidence="6">
    <location>
        <begin position="164"/>
        <end position="174"/>
    </location>
</feature>
<proteinExistence type="predicted"/>
<accession>A0AAD7V8J2</accession>
<evidence type="ECO:0000259" key="7">
    <source>
        <dbReference type="PROSITE" id="PS50811"/>
    </source>
</evidence>
<dbReference type="Pfam" id="PF03106">
    <property type="entry name" value="WRKY"/>
    <property type="match status" value="1"/>
</dbReference>
<evidence type="ECO:0000256" key="1">
    <source>
        <dbReference type="ARBA" id="ARBA00004123"/>
    </source>
</evidence>
<evidence type="ECO:0000313" key="9">
    <source>
        <dbReference type="Proteomes" id="UP001234581"/>
    </source>
</evidence>
<dbReference type="GO" id="GO:0005634">
    <property type="term" value="C:nucleus"/>
    <property type="evidence" value="ECO:0007669"/>
    <property type="project" value="UniProtKB-SubCell"/>
</dbReference>
<keyword evidence="2" id="KW-0805">Transcription regulation</keyword>
<organism evidence="8 9">
    <name type="scientific">Lichtheimia ornata</name>
    <dbReference type="NCBI Taxonomy" id="688661"/>
    <lineage>
        <taxon>Eukaryota</taxon>
        <taxon>Fungi</taxon>
        <taxon>Fungi incertae sedis</taxon>
        <taxon>Mucoromycota</taxon>
        <taxon>Mucoromycotina</taxon>
        <taxon>Mucoromycetes</taxon>
        <taxon>Mucorales</taxon>
        <taxon>Lichtheimiaceae</taxon>
        <taxon>Lichtheimia</taxon>
    </lineage>
</organism>
<feature type="compositionally biased region" description="Polar residues" evidence="6">
    <location>
        <begin position="235"/>
        <end position="258"/>
    </location>
</feature>
<reference evidence="8 9" key="1">
    <citation type="submission" date="2023-03" db="EMBL/GenBank/DDBJ databases">
        <title>Genome sequence of Lichtheimia ornata CBS 291.66.</title>
        <authorList>
            <person name="Mohabir J.T."/>
            <person name="Shea T.P."/>
            <person name="Kurbessoian T."/>
            <person name="Berby B."/>
            <person name="Fontaine J."/>
            <person name="Livny J."/>
            <person name="Gnirke A."/>
            <person name="Stajich J.E."/>
            <person name="Cuomo C.A."/>
        </authorList>
    </citation>
    <scope>NUCLEOTIDE SEQUENCE [LARGE SCALE GENOMIC DNA]</scope>
    <source>
        <strain evidence="8">CBS 291.66</strain>
    </source>
</reference>
<evidence type="ECO:0000256" key="4">
    <source>
        <dbReference type="ARBA" id="ARBA00023163"/>
    </source>
</evidence>
<keyword evidence="9" id="KW-1185">Reference proteome</keyword>
<keyword evidence="4" id="KW-0804">Transcription</keyword>
<evidence type="ECO:0000256" key="6">
    <source>
        <dbReference type="SAM" id="MobiDB-lite"/>
    </source>
</evidence>
<dbReference type="InterPro" id="IPR036576">
    <property type="entry name" value="WRKY_dom_sf"/>
</dbReference>
<evidence type="ECO:0000313" key="8">
    <source>
        <dbReference type="EMBL" id="KAJ8660880.1"/>
    </source>
</evidence>
<gene>
    <name evidence="8" type="ORF">O0I10_003524</name>
</gene>
<dbReference type="GO" id="GO:0003700">
    <property type="term" value="F:DNA-binding transcription factor activity"/>
    <property type="evidence" value="ECO:0007669"/>
    <property type="project" value="InterPro"/>
</dbReference>
<feature type="region of interest" description="Disordered" evidence="6">
    <location>
        <begin position="60"/>
        <end position="92"/>
    </location>
</feature>
<dbReference type="Gene3D" id="2.20.25.80">
    <property type="entry name" value="WRKY domain"/>
    <property type="match status" value="1"/>
</dbReference>
<dbReference type="Proteomes" id="UP001234581">
    <property type="component" value="Unassembled WGS sequence"/>
</dbReference>
<dbReference type="SUPFAM" id="SSF118290">
    <property type="entry name" value="WRKY DNA-binding domain"/>
    <property type="match status" value="1"/>
</dbReference>
<comment type="caution">
    <text evidence="8">The sequence shown here is derived from an EMBL/GenBank/DDBJ whole genome shotgun (WGS) entry which is preliminary data.</text>
</comment>
<sequence>MNEYMYITTTTSNNDKLDSSLFRLPSPPPNNNSTTTTANFTSPFQQQLFSSSDDPTSCILADTWTSSSSSTAQPQPSSSSTPTDPTNNDPTACDLRDILMYYRSQPDLLRLILLSKVEEDKRRTEEARLRAKELDIMLLQQQQELMIGMLPGTMATADDQQLEESPRKRAREPSDTLFPISPTDEQQPPQHPTMDNNSNDEPPSFPSTLDTNTIVPSSSSSSSTPTSLFHLASSYVPSQPNNLNNDSVSEQDSITTGSVRRPPRRRREMQAITKIVETREYPYMDGFFWKNNGNTVQKKTGNKSIYYKCSNSSKGCPVNKTVTWKENGEYLIKYRGEHLPECGKVERIIDV</sequence>
<feature type="compositionally biased region" description="Low complexity" evidence="6">
    <location>
        <begin position="65"/>
        <end position="92"/>
    </location>
</feature>
<feature type="compositionally biased region" description="Low complexity" evidence="6">
    <location>
        <begin position="216"/>
        <end position="227"/>
    </location>
</feature>
<feature type="domain" description="WRKY" evidence="7">
    <location>
        <begin position="285"/>
        <end position="322"/>
    </location>
</feature>
<feature type="compositionally biased region" description="Polar residues" evidence="6">
    <location>
        <begin position="183"/>
        <end position="215"/>
    </location>
</feature>
<keyword evidence="3" id="KW-0238">DNA-binding</keyword>